<feature type="transmembrane region" description="Helical" evidence="6">
    <location>
        <begin position="642"/>
        <end position="659"/>
    </location>
</feature>
<protein>
    <recommendedName>
        <fullName evidence="11">DUF2421 domain-containing protein</fullName>
    </recommendedName>
</protein>
<keyword evidence="4 6" id="KW-0472">Membrane</keyword>
<evidence type="ECO:0000256" key="5">
    <source>
        <dbReference type="SAM" id="Coils"/>
    </source>
</evidence>
<dbReference type="GO" id="GO:0016020">
    <property type="term" value="C:membrane"/>
    <property type="evidence" value="ECO:0007669"/>
    <property type="project" value="UniProtKB-SubCell"/>
</dbReference>
<dbReference type="AlphaFoldDB" id="A0A9W8MK57"/>
<feature type="transmembrane region" description="Helical" evidence="6">
    <location>
        <begin position="152"/>
        <end position="170"/>
    </location>
</feature>
<feature type="transmembrane region" description="Helical" evidence="6">
    <location>
        <begin position="65"/>
        <end position="82"/>
    </location>
</feature>
<evidence type="ECO:0000256" key="1">
    <source>
        <dbReference type="ARBA" id="ARBA00004141"/>
    </source>
</evidence>
<feature type="transmembrane region" description="Helical" evidence="6">
    <location>
        <begin position="123"/>
        <end position="145"/>
    </location>
</feature>
<dbReference type="PRINTS" id="PR02047">
    <property type="entry name" value="BREFELDNASP4"/>
</dbReference>
<evidence type="ECO:0000313" key="9">
    <source>
        <dbReference type="EMBL" id="KAJ2931494.1"/>
    </source>
</evidence>
<feature type="domain" description="Integral membrane bound transporter" evidence="8">
    <location>
        <begin position="614"/>
        <end position="737"/>
    </location>
</feature>
<dbReference type="InterPro" id="IPR049453">
    <property type="entry name" value="Memb_transporter_dom"/>
</dbReference>
<dbReference type="PANTHER" id="PTHR47804:SF1">
    <property type="entry name" value="DUF2421 DOMAIN-CONTAINING PROTEIN"/>
    <property type="match status" value="1"/>
</dbReference>
<dbReference type="InterPro" id="IPR052430">
    <property type="entry name" value="IVT-Associated"/>
</dbReference>
<comment type="subcellular location">
    <subcellularLocation>
        <location evidence="1">Membrane</location>
        <topology evidence="1">Multi-pass membrane protein</topology>
    </subcellularLocation>
</comment>
<keyword evidence="10" id="KW-1185">Reference proteome</keyword>
<feature type="domain" description="DUF2421" evidence="7">
    <location>
        <begin position="807"/>
        <end position="920"/>
    </location>
</feature>
<evidence type="ECO:0000256" key="6">
    <source>
        <dbReference type="SAM" id="Phobius"/>
    </source>
</evidence>
<feature type="non-terminal residue" evidence="9">
    <location>
        <position position="1"/>
    </location>
</feature>
<organism evidence="9 10">
    <name type="scientific">Candolleomyces eurysporus</name>
    <dbReference type="NCBI Taxonomy" id="2828524"/>
    <lineage>
        <taxon>Eukaryota</taxon>
        <taxon>Fungi</taxon>
        <taxon>Dikarya</taxon>
        <taxon>Basidiomycota</taxon>
        <taxon>Agaricomycotina</taxon>
        <taxon>Agaricomycetes</taxon>
        <taxon>Agaricomycetidae</taxon>
        <taxon>Agaricales</taxon>
        <taxon>Agaricineae</taxon>
        <taxon>Psathyrellaceae</taxon>
        <taxon>Candolleomyces</taxon>
    </lineage>
</organism>
<feature type="transmembrane region" description="Helical" evidence="6">
    <location>
        <begin position="32"/>
        <end position="53"/>
    </location>
</feature>
<keyword evidence="3 6" id="KW-1133">Transmembrane helix</keyword>
<evidence type="ECO:0000256" key="2">
    <source>
        <dbReference type="ARBA" id="ARBA00022692"/>
    </source>
</evidence>
<sequence>MKKTAVHIVCGDGSHPSSPPLSIAYRNMLKCAIAYFIASLFTFEPHLSTLFSGLVSYKNDGEKRLPLPSGHMVATIAVYFNPAKTMGGMIEADLFVLLGLIYSAFVCMGSMAMYWWFELKPGWEWLADAIVLAWIGISMSVIAFFKVWMNNPSFNTACSTMAIIIFVVVVKEGGWATLFQVTAIVLCGSMISNLVCYFIWPQSATSNLQANMIKTLDSFSTVLSMLTKLFLLEDDTRDASKLQQAVQNHQNSFTSLKKDLGEAQSEWIILKNEFASHRGYEDAVDSMNRLAQHLNGLRSGLSLQHEFTKAGLSQQRDPLGKAKAVDDDSSAILNAASEMFGDLVDDLGPPLKGLSGACSRTFKKLKVAFLKAKSQNLRARDILQPQDFIEMAEGIEAALLRFESTSNHALLRIYRKGASASSPVSPVGMLAGNSETWQRDDDNNLLTDESEHVFLVYFFIFTLQEFAEELISLVDAMERIYAYERRRILQRSFWSRVSSSVARRIALVRLWFKSESGDSQPRTAGISRSLSFMIPQHRVAHPFFPKVQPHAPDTVQTPSRDSLSLWGKVKYSLWEVGKLLKERNVKFAMRAGLAIALLASPAFFDETRQFFVENQGDWALVSTFIVMSPTIGATNILSLQRVLGTLVGAVVAAAVFTIFPENAVVLSIFGFFFSLPCFYVAVTRPKHLSAARFILLTYNLTCLYRYNLRDYDDDVGVWEIAIDRALAVIVGVLWALIASRIWWPSEARKELTQALGEFCLNIGWLYTRLVASNSFAPEYNGDHHEQDEGRPEGSSLVGRNVQISRLHNSIHEFMAMELHLQIKLIELQNLLAQAQLEPRLKGPFPVKLYRDILTSLQTILDRLHSMRCVTTREEWYTSVRKDFIMPVNKERHEMVGNVILGFSILASAFRLKAPLPPYLPPAEKSRQKLITAIRQLEVVKNRDVKGSRQLLFFAYAIAMKGVTEGVEKLGRMLQSAFGVIGDSSESFDALFNEGQERDRIIEYVS</sequence>
<evidence type="ECO:0000256" key="3">
    <source>
        <dbReference type="ARBA" id="ARBA00022989"/>
    </source>
</evidence>
<dbReference type="OrthoDB" id="68611at2759"/>
<feature type="transmembrane region" description="Helical" evidence="6">
    <location>
        <begin position="176"/>
        <end position="200"/>
    </location>
</feature>
<gene>
    <name evidence="9" type="ORF">H1R20_g5603</name>
</gene>
<name>A0A9W8MK57_9AGAR</name>
<dbReference type="Pfam" id="PF13515">
    <property type="entry name" value="FUSC_2"/>
    <property type="match status" value="1"/>
</dbReference>
<keyword evidence="5" id="KW-0175">Coiled coil</keyword>
<feature type="transmembrane region" description="Helical" evidence="6">
    <location>
        <begin position="616"/>
        <end position="637"/>
    </location>
</feature>
<dbReference type="PANTHER" id="PTHR47804">
    <property type="entry name" value="60S RIBOSOMAL PROTEIN L19"/>
    <property type="match status" value="1"/>
</dbReference>
<evidence type="ECO:0000259" key="7">
    <source>
        <dbReference type="Pfam" id="PF10334"/>
    </source>
</evidence>
<proteinExistence type="predicted"/>
<accession>A0A9W8MK57</accession>
<feature type="transmembrane region" description="Helical" evidence="6">
    <location>
        <begin position="587"/>
        <end position="604"/>
    </location>
</feature>
<feature type="transmembrane region" description="Helical" evidence="6">
    <location>
        <begin position="726"/>
        <end position="743"/>
    </location>
</feature>
<keyword evidence="2 6" id="KW-0812">Transmembrane</keyword>
<feature type="coiled-coil region" evidence="5">
    <location>
        <begin position="232"/>
        <end position="266"/>
    </location>
</feature>
<comment type="caution">
    <text evidence="9">The sequence shown here is derived from an EMBL/GenBank/DDBJ whole genome shotgun (WGS) entry which is preliminary data.</text>
</comment>
<evidence type="ECO:0008006" key="11">
    <source>
        <dbReference type="Google" id="ProtNLM"/>
    </source>
</evidence>
<dbReference type="InterPro" id="IPR023244">
    <property type="entry name" value="Brefeldin_A-sensitivity_4"/>
</dbReference>
<dbReference type="InterPro" id="IPR018820">
    <property type="entry name" value="BRE4-related_DUF2421"/>
</dbReference>
<dbReference type="Pfam" id="PF10334">
    <property type="entry name" value="BRE4"/>
    <property type="match status" value="1"/>
</dbReference>
<evidence type="ECO:0000259" key="8">
    <source>
        <dbReference type="Pfam" id="PF13515"/>
    </source>
</evidence>
<feature type="transmembrane region" description="Helical" evidence="6">
    <location>
        <begin position="665"/>
        <end position="682"/>
    </location>
</feature>
<dbReference type="EMBL" id="JANBPK010000807">
    <property type="protein sequence ID" value="KAJ2931494.1"/>
    <property type="molecule type" value="Genomic_DNA"/>
</dbReference>
<reference evidence="9" key="1">
    <citation type="submission" date="2022-06" db="EMBL/GenBank/DDBJ databases">
        <title>Genome Sequence of Candolleomyces eurysporus.</title>
        <authorList>
            <person name="Buettner E."/>
        </authorList>
    </citation>
    <scope>NUCLEOTIDE SEQUENCE</scope>
    <source>
        <strain evidence="9">VTCC 930004</strain>
    </source>
</reference>
<evidence type="ECO:0000313" key="10">
    <source>
        <dbReference type="Proteomes" id="UP001140091"/>
    </source>
</evidence>
<dbReference type="Proteomes" id="UP001140091">
    <property type="component" value="Unassembled WGS sequence"/>
</dbReference>
<feature type="transmembrane region" description="Helical" evidence="6">
    <location>
        <begin position="94"/>
        <end position="117"/>
    </location>
</feature>
<evidence type="ECO:0000256" key="4">
    <source>
        <dbReference type="ARBA" id="ARBA00023136"/>
    </source>
</evidence>